<keyword evidence="5" id="KW-0411">Iron-sulfur</keyword>
<evidence type="ECO:0000313" key="7">
    <source>
        <dbReference type="EMBL" id="TKF32624.1"/>
    </source>
</evidence>
<accession>A0A4U1ZD86</accession>
<dbReference type="SFLD" id="SFLDS00029">
    <property type="entry name" value="Radical_SAM"/>
    <property type="match status" value="1"/>
</dbReference>
<comment type="caution">
    <text evidence="7">The sequence shown here is derived from an EMBL/GenBank/DDBJ whole genome shotgun (WGS) entry which is preliminary data.</text>
</comment>
<evidence type="ECO:0000256" key="1">
    <source>
        <dbReference type="ARBA" id="ARBA00001966"/>
    </source>
</evidence>
<dbReference type="InterPro" id="IPR051198">
    <property type="entry name" value="BchE-like"/>
</dbReference>
<dbReference type="EMBL" id="SYUV01000027">
    <property type="protein sequence ID" value="TKF32624.1"/>
    <property type="molecule type" value="Genomic_DNA"/>
</dbReference>
<dbReference type="InterPro" id="IPR058240">
    <property type="entry name" value="rSAM_sf"/>
</dbReference>
<name>A0A4U1ZD86_9VIBR</name>
<dbReference type="GO" id="GO:0046872">
    <property type="term" value="F:metal ion binding"/>
    <property type="evidence" value="ECO:0007669"/>
    <property type="project" value="UniProtKB-KW"/>
</dbReference>
<comment type="cofactor">
    <cofactor evidence="1">
        <name>[4Fe-4S] cluster</name>
        <dbReference type="ChEBI" id="CHEBI:49883"/>
    </cofactor>
</comment>
<dbReference type="PANTHER" id="PTHR43409">
    <property type="entry name" value="ANAEROBIC MAGNESIUM-PROTOPORPHYRIN IX MONOMETHYL ESTER CYCLASE-RELATED"/>
    <property type="match status" value="1"/>
</dbReference>
<feature type="domain" description="Radical SAM core" evidence="6">
    <location>
        <begin position="180"/>
        <end position="416"/>
    </location>
</feature>
<dbReference type="InterPro" id="IPR007197">
    <property type="entry name" value="rSAM"/>
</dbReference>
<dbReference type="Gene3D" id="3.80.30.20">
    <property type="entry name" value="tm_1862 like domain"/>
    <property type="match status" value="1"/>
</dbReference>
<evidence type="ECO:0000259" key="6">
    <source>
        <dbReference type="PROSITE" id="PS51918"/>
    </source>
</evidence>
<proteinExistence type="predicted"/>
<dbReference type="Pfam" id="PF04055">
    <property type="entry name" value="Radical_SAM"/>
    <property type="match status" value="1"/>
</dbReference>
<gene>
    <name evidence="7" type="ORF">FCV50_09240</name>
</gene>
<dbReference type="InterPro" id="IPR006638">
    <property type="entry name" value="Elp3/MiaA/NifB-like_rSAM"/>
</dbReference>
<dbReference type="GO" id="GO:0005829">
    <property type="term" value="C:cytosol"/>
    <property type="evidence" value="ECO:0007669"/>
    <property type="project" value="TreeGrafter"/>
</dbReference>
<keyword evidence="4" id="KW-0408">Iron</keyword>
<evidence type="ECO:0000313" key="8">
    <source>
        <dbReference type="Proteomes" id="UP000307574"/>
    </source>
</evidence>
<protein>
    <submittedName>
        <fullName evidence="7">Radical SAM protein</fullName>
    </submittedName>
</protein>
<dbReference type="InterPro" id="IPR023404">
    <property type="entry name" value="rSAM_horseshoe"/>
</dbReference>
<evidence type="ECO:0000256" key="2">
    <source>
        <dbReference type="ARBA" id="ARBA00022691"/>
    </source>
</evidence>
<keyword evidence="3" id="KW-0479">Metal-binding</keyword>
<evidence type="ECO:0000256" key="5">
    <source>
        <dbReference type="ARBA" id="ARBA00023014"/>
    </source>
</evidence>
<dbReference type="AlphaFoldDB" id="A0A4U1ZD86"/>
<sequence>MDLVMSKNKKCLLVTFDYTQKGKSATSFAAGVLLSECRQHKDYCKKFTAEHLSIDMNKNKALNLSAGEVTNIINEQHKLEEIDGLALGCYVWNTELIEPLITQLKDKGFKGNIILGGYQVHESSCEALYPGGDIYLPSYAEASLPEAFMQDKLIRKLILNNKFEFASRHSPYLNGSIELDEYQPMAHWETQRGCYYACSFCAHRDVAGNKVHDFSMETIKKELDLFKEKNVQRINVLDPIFRKGRRSYEILEYAIGIGLEAELVFQVRFEDINERLLALFSKLNTHLEFGLQTAIRSESIVINRRNNIEKVSSAISMLQDKNISFEVSLIYGLPTQTLESFSESVDFLKRRGVSDVKAFPLMLLEGTQLAADKEVFGIKEGHIDDSGIPHVIESDSFTKDEWKAMRDLAMKLTSLEESACLS</sequence>
<dbReference type="GO" id="GO:0051536">
    <property type="term" value="F:iron-sulfur cluster binding"/>
    <property type="evidence" value="ECO:0007669"/>
    <property type="project" value="UniProtKB-KW"/>
</dbReference>
<organism evidence="7 8">
    <name type="scientific">Vibrio kanaloae</name>
    <dbReference type="NCBI Taxonomy" id="170673"/>
    <lineage>
        <taxon>Bacteria</taxon>
        <taxon>Pseudomonadati</taxon>
        <taxon>Pseudomonadota</taxon>
        <taxon>Gammaproteobacteria</taxon>
        <taxon>Vibrionales</taxon>
        <taxon>Vibrionaceae</taxon>
        <taxon>Vibrio</taxon>
    </lineage>
</organism>
<dbReference type="PROSITE" id="PS51918">
    <property type="entry name" value="RADICAL_SAM"/>
    <property type="match status" value="1"/>
</dbReference>
<evidence type="ECO:0000256" key="3">
    <source>
        <dbReference type="ARBA" id="ARBA00022723"/>
    </source>
</evidence>
<dbReference type="SMART" id="SM00729">
    <property type="entry name" value="Elp3"/>
    <property type="match status" value="1"/>
</dbReference>
<dbReference type="PANTHER" id="PTHR43409:SF16">
    <property type="entry name" value="SLR0320 PROTEIN"/>
    <property type="match status" value="1"/>
</dbReference>
<dbReference type="SFLD" id="SFLDG01082">
    <property type="entry name" value="B12-binding_domain_containing"/>
    <property type="match status" value="1"/>
</dbReference>
<dbReference type="GO" id="GO:0003824">
    <property type="term" value="F:catalytic activity"/>
    <property type="evidence" value="ECO:0007669"/>
    <property type="project" value="InterPro"/>
</dbReference>
<dbReference type="SUPFAM" id="SSF102114">
    <property type="entry name" value="Radical SAM enzymes"/>
    <property type="match status" value="1"/>
</dbReference>
<dbReference type="Proteomes" id="UP000307574">
    <property type="component" value="Unassembled WGS sequence"/>
</dbReference>
<evidence type="ECO:0000256" key="4">
    <source>
        <dbReference type="ARBA" id="ARBA00023004"/>
    </source>
</evidence>
<keyword evidence="2" id="KW-0949">S-adenosyl-L-methionine</keyword>
<dbReference type="CDD" id="cd01335">
    <property type="entry name" value="Radical_SAM"/>
    <property type="match status" value="1"/>
</dbReference>
<reference evidence="7 8" key="1">
    <citation type="submission" date="2019-04" db="EMBL/GenBank/DDBJ databases">
        <title>A reverse ecology approach based on a biological definition of microbial populations.</title>
        <authorList>
            <person name="Arevalo P."/>
            <person name="Vaninsberghe D."/>
            <person name="Elsherbini J."/>
            <person name="Gore J."/>
            <person name="Polz M."/>
        </authorList>
    </citation>
    <scope>NUCLEOTIDE SEQUENCE [LARGE SCALE GENOMIC DNA]</scope>
    <source>
        <strain evidence="7 8">10N.261.46.F4</strain>
    </source>
</reference>